<dbReference type="Gene3D" id="3.40.50.720">
    <property type="entry name" value="NAD(P)-binding Rossmann-like Domain"/>
    <property type="match status" value="2"/>
</dbReference>
<dbReference type="EMBL" id="CP050951">
    <property type="protein sequence ID" value="QJQ09752.1"/>
    <property type="molecule type" value="Genomic_DNA"/>
</dbReference>
<dbReference type="GO" id="GO:0051287">
    <property type="term" value="F:NAD binding"/>
    <property type="evidence" value="ECO:0007669"/>
    <property type="project" value="InterPro"/>
</dbReference>
<sequence length="308" mass="34271">MCILYMAEPGSAAEWRQVFSQQAPELDFRLWPDAGNPDEVQYIIAWEPIPDLMQRFPNLKALYSAGAGVDQFDLSQLPEHVSMVRLIETSMADIMAEYVVFSVLALHRDIFDYQISQRERCWTPLPIVPASERRVGIMGAGNLGLVALDRLRPFGFQLSAWNRSYKEVPDGRCYVGREELYDFLEQCDILVNLLPLTPETQGILNAATLNRLPQGAGLVNVARGAHVAEEDLLQALNGGRLGGAVLGVFDQEPLSPDHPFWCHPRVLVTPHIASNVQVKGAVAVITANVEREQRGLPLLNVVDRSKGY</sequence>
<dbReference type="SUPFAM" id="SSF52283">
    <property type="entry name" value="Formate/glycerate dehydrogenase catalytic domain-like"/>
    <property type="match status" value="1"/>
</dbReference>
<keyword evidence="1" id="KW-0560">Oxidoreductase</keyword>
<dbReference type="PROSITE" id="PS00065">
    <property type="entry name" value="D_2_HYDROXYACID_DH_1"/>
    <property type="match status" value="1"/>
</dbReference>
<dbReference type="CDD" id="cd12164">
    <property type="entry name" value="GDH_like_2"/>
    <property type="match status" value="1"/>
</dbReference>
<dbReference type="SUPFAM" id="SSF51735">
    <property type="entry name" value="NAD(P)-binding Rossmann-fold domains"/>
    <property type="match status" value="1"/>
</dbReference>
<evidence type="ECO:0000259" key="3">
    <source>
        <dbReference type="Pfam" id="PF02826"/>
    </source>
</evidence>
<evidence type="ECO:0000313" key="5">
    <source>
        <dbReference type="Proteomes" id="UP000076857"/>
    </source>
</evidence>
<feature type="domain" description="D-isomer specific 2-hydroxyacid dehydrogenase NAD-binding" evidence="3">
    <location>
        <begin position="102"/>
        <end position="273"/>
    </location>
</feature>
<dbReference type="PANTHER" id="PTHR43333:SF1">
    <property type="entry name" value="D-ISOMER SPECIFIC 2-HYDROXYACID DEHYDROGENASE NAD-BINDING DOMAIN-CONTAINING PROTEIN"/>
    <property type="match status" value="1"/>
</dbReference>
<name>A0AAP9MXQ3_PSEPU</name>
<dbReference type="Proteomes" id="UP000076857">
    <property type="component" value="Chromosome"/>
</dbReference>
<dbReference type="InterPro" id="IPR029752">
    <property type="entry name" value="D-isomer_DH_CS1"/>
</dbReference>
<evidence type="ECO:0000256" key="1">
    <source>
        <dbReference type="ARBA" id="ARBA00023002"/>
    </source>
</evidence>
<dbReference type="RefSeq" id="WP_063427189.1">
    <property type="nucleotide sequence ID" value="NZ_CP050951.1"/>
</dbReference>
<dbReference type="InterPro" id="IPR006140">
    <property type="entry name" value="D-isomer_DH_NAD-bd"/>
</dbReference>
<evidence type="ECO:0000313" key="4">
    <source>
        <dbReference type="EMBL" id="QJQ09752.1"/>
    </source>
</evidence>
<reference evidence="4 5" key="2">
    <citation type="submission" date="2020-04" db="EMBL/GenBank/DDBJ databases">
        <title>Complete genome sequence of Pseudomonas putida strain JQ581.</title>
        <authorList>
            <person name="Mu Y."/>
        </authorList>
    </citation>
    <scope>NUCLEOTIDE SEQUENCE [LARGE SCALE GENOMIC DNA]</scope>
    <source>
        <strain evidence="4 5">JQ581</strain>
    </source>
</reference>
<keyword evidence="2" id="KW-0520">NAD</keyword>
<organism evidence="4 5">
    <name type="scientific">Pseudomonas putida</name>
    <name type="common">Arthrobacter siderocapsulatus</name>
    <dbReference type="NCBI Taxonomy" id="303"/>
    <lineage>
        <taxon>Bacteria</taxon>
        <taxon>Pseudomonadati</taxon>
        <taxon>Pseudomonadota</taxon>
        <taxon>Gammaproteobacteria</taxon>
        <taxon>Pseudomonadales</taxon>
        <taxon>Pseudomonadaceae</taxon>
        <taxon>Pseudomonas</taxon>
    </lineage>
</organism>
<protein>
    <submittedName>
        <fullName evidence="4">Glyoxylate/hydroxypyruvate reductase A</fullName>
    </submittedName>
</protein>
<reference evidence="4 5" key="1">
    <citation type="submission" date="2016-04" db="EMBL/GenBank/DDBJ databases">
        <authorList>
            <person name="Qiu J."/>
        </authorList>
    </citation>
    <scope>NUCLEOTIDE SEQUENCE [LARGE SCALE GENOMIC DNA]</scope>
    <source>
        <strain evidence="4 5">JQ581</strain>
    </source>
</reference>
<dbReference type="InterPro" id="IPR036291">
    <property type="entry name" value="NAD(P)-bd_dom_sf"/>
</dbReference>
<proteinExistence type="predicted"/>
<dbReference type="Pfam" id="PF02826">
    <property type="entry name" value="2-Hacid_dh_C"/>
    <property type="match status" value="1"/>
</dbReference>
<gene>
    <name evidence="4" type="ORF">A3L25_010065</name>
</gene>
<dbReference type="PANTHER" id="PTHR43333">
    <property type="entry name" value="2-HACID_DH_C DOMAIN-CONTAINING PROTEIN"/>
    <property type="match status" value="1"/>
</dbReference>
<dbReference type="GO" id="GO:0016616">
    <property type="term" value="F:oxidoreductase activity, acting on the CH-OH group of donors, NAD or NADP as acceptor"/>
    <property type="evidence" value="ECO:0007669"/>
    <property type="project" value="UniProtKB-ARBA"/>
</dbReference>
<dbReference type="AlphaFoldDB" id="A0AAP9MXQ3"/>
<accession>A0AAP9MXQ3</accession>
<evidence type="ECO:0000256" key="2">
    <source>
        <dbReference type="ARBA" id="ARBA00023027"/>
    </source>
</evidence>